<proteinExistence type="predicted"/>
<organism evidence="6 7">
    <name type="scientific">Sphingomonas faeni</name>
    <dbReference type="NCBI Taxonomy" id="185950"/>
    <lineage>
        <taxon>Bacteria</taxon>
        <taxon>Pseudomonadati</taxon>
        <taxon>Pseudomonadota</taxon>
        <taxon>Alphaproteobacteria</taxon>
        <taxon>Sphingomonadales</taxon>
        <taxon>Sphingomonadaceae</taxon>
        <taxon>Sphingomonas</taxon>
    </lineage>
</organism>
<dbReference type="SUPFAM" id="SSF63829">
    <property type="entry name" value="Calcium-dependent phosphotriesterase"/>
    <property type="match status" value="2"/>
</dbReference>
<dbReference type="Pfam" id="PF07494">
    <property type="entry name" value="Reg_prop"/>
    <property type="match status" value="1"/>
</dbReference>
<dbReference type="GO" id="GO:0000155">
    <property type="term" value="F:phosphorelay sensor kinase activity"/>
    <property type="evidence" value="ECO:0007669"/>
    <property type="project" value="InterPro"/>
</dbReference>
<reference evidence="6 7" key="1">
    <citation type="submission" date="2018-04" db="EMBL/GenBank/DDBJ databases">
        <title>Genomic Encyclopedia of Type Strains, Phase III (KMG-III): the genomes of soil and plant-associated and newly described type strains.</title>
        <authorList>
            <person name="Whitman W."/>
        </authorList>
    </citation>
    <scope>NUCLEOTIDE SEQUENCE [LARGE SCALE GENOMIC DNA]</scope>
    <source>
        <strain evidence="6 7">MA-olki</strain>
    </source>
</reference>
<keyword evidence="3" id="KW-0902">Two-component regulatory system</keyword>
<dbReference type="InterPro" id="IPR011712">
    <property type="entry name" value="Sig_transdc_His_kin_sub3_dim/P"/>
</dbReference>
<dbReference type="InterPro" id="IPR003594">
    <property type="entry name" value="HATPase_dom"/>
</dbReference>
<dbReference type="Pfam" id="PF07495">
    <property type="entry name" value="Y_Y_Y"/>
    <property type="match status" value="1"/>
</dbReference>
<dbReference type="InterPro" id="IPR005467">
    <property type="entry name" value="His_kinase_dom"/>
</dbReference>
<evidence type="ECO:0000256" key="1">
    <source>
        <dbReference type="ARBA" id="ARBA00022679"/>
    </source>
</evidence>
<dbReference type="Gene3D" id="2.130.10.10">
    <property type="entry name" value="YVTN repeat-like/Quinoprotein amine dehydrogenase"/>
    <property type="match status" value="3"/>
</dbReference>
<sequence length="950" mass="102816">MRHSRWTLGDGAPGNIRAIVQGRDGYLWLGTATGLYRFDGVVFERFVPVDQDRYRSPQVTALLAARNGDIWVGYDFGGISVVRGGLLTDANPWAPNGGVNSIVEGQDGAIWVAGDSMGKLVLSRLLAGKWTAFGAGRGVPDSETGDILSTPGGIYLSLMPRMLRLKPGSNRFEETGIAIKGPTSLAQDRNGVVWRRTGTQIMPIDRTARAYRTGTATTPYVVERMIFDHDGNLWIAGQDSGLGRLSAAAFQPPSASDRVELFTEKQGLTATLTMALLDDREGNIWVGTESGLDRFSPSNIAQPAQTEAIVSGFVGSVSSHNLFVAGLSGVYRIGRSGVPALVFAQPDIGVLCGDDRRLLVIGMSGKYLLDLNPAGSVAKVTPVLGPLSITCTMDDAGAFWAGFEQLYRLVGRRLQPVAKPGGTPAGSIHRVRSDGAGGVLFGRIGQGVSRLHDGIETLLWRSKGQVTGRTATWMPSDHGLLIVGDQGLARYDGKRLQSLRDRTYPFLAGLTGLLQTADGSTWTIGADGIVRMRTSSIEAAFAHPGIPIPHERFGYQEDFRARLNMVEANDIAQDATGRLWFATNKGLAMIDPSHLARNRLPPTVKIRSLDTGEAAQTPGTLPIALPAGTNHVRIAYTALSLTNATANRFRYRIEGIDRDWIDAGDAREALYTNLGPGKYRFQVIAANNDGVWNREGTALTFTIAPRFYQTYAFTALCIAAVLLVIWLLYRRRVRGIADRTRGRFEVQLAERERIARELHDTLLQGFQGLMLRFQSVVELLPPGDRARTSLETALESADDVLLDGRERVRSLRETMEPVALPALLAAIAEDVVPLPLTWNLAVEGTQYPVCAPVADEIAQIVREALANAVRHAGANRLVVAIRSTSDKLVVSVSDDGIGLPPDVREAGHRPGHYGLIGMRERAVAMGGTLAMHAETGTEIKVTIPARIAYR</sequence>
<name>A0A2T5TWK1_9SPHN</name>
<dbReference type="Gene3D" id="1.20.5.1930">
    <property type="match status" value="1"/>
</dbReference>
<dbReference type="InterPro" id="IPR011123">
    <property type="entry name" value="Y_Y_Y"/>
</dbReference>
<dbReference type="Pfam" id="PF02518">
    <property type="entry name" value="HATPase_c"/>
    <property type="match status" value="1"/>
</dbReference>
<dbReference type="InterPro" id="IPR011110">
    <property type="entry name" value="Reg_prop"/>
</dbReference>
<dbReference type="Proteomes" id="UP000244013">
    <property type="component" value="Unassembled WGS sequence"/>
</dbReference>
<dbReference type="GO" id="GO:0016020">
    <property type="term" value="C:membrane"/>
    <property type="evidence" value="ECO:0007669"/>
    <property type="project" value="InterPro"/>
</dbReference>
<dbReference type="Pfam" id="PF07730">
    <property type="entry name" value="HisKA_3"/>
    <property type="match status" value="1"/>
</dbReference>
<keyword evidence="4" id="KW-0812">Transmembrane</keyword>
<dbReference type="SUPFAM" id="SSF55874">
    <property type="entry name" value="ATPase domain of HSP90 chaperone/DNA topoisomerase II/histidine kinase"/>
    <property type="match status" value="1"/>
</dbReference>
<keyword evidence="4" id="KW-1133">Transmembrane helix</keyword>
<dbReference type="Gene3D" id="3.30.565.10">
    <property type="entry name" value="Histidine kinase-like ATPase, C-terminal domain"/>
    <property type="match status" value="1"/>
</dbReference>
<feature type="transmembrane region" description="Helical" evidence="4">
    <location>
        <begin position="711"/>
        <end position="729"/>
    </location>
</feature>
<dbReference type="PROSITE" id="PS50109">
    <property type="entry name" value="HIS_KIN"/>
    <property type="match status" value="1"/>
</dbReference>
<comment type="caution">
    <text evidence="6">The sequence shown here is derived from an EMBL/GenBank/DDBJ whole genome shotgun (WGS) entry which is preliminary data.</text>
</comment>
<keyword evidence="1" id="KW-0808">Transferase</keyword>
<dbReference type="Gene3D" id="2.60.40.10">
    <property type="entry name" value="Immunoglobulins"/>
    <property type="match status" value="1"/>
</dbReference>
<dbReference type="PANTHER" id="PTHR24421:SF62">
    <property type="entry name" value="SENSORY TRANSDUCTION HISTIDINE KINASE"/>
    <property type="match status" value="1"/>
</dbReference>
<dbReference type="PANTHER" id="PTHR24421">
    <property type="entry name" value="NITRATE/NITRITE SENSOR PROTEIN NARX-RELATED"/>
    <property type="match status" value="1"/>
</dbReference>
<dbReference type="OrthoDB" id="9778496at2"/>
<protein>
    <submittedName>
        <fullName evidence="6">Signal transduction histidine kinase</fullName>
    </submittedName>
</protein>
<dbReference type="InterPro" id="IPR013783">
    <property type="entry name" value="Ig-like_fold"/>
</dbReference>
<evidence type="ECO:0000313" key="7">
    <source>
        <dbReference type="Proteomes" id="UP000244013"/>
    </source>
</evidence>
<evidence type="ECO:0000256" key="2">
    <source>
        <dbReference type="ARBA" id="ARBA00022777"/>
    </source>
</evidence>
<dbReference type="SMART" id="SM00387">
    <property type="entry name" value="HATPase_c"/>
    <property type="match status" value="1"/>
</dbReference>
<evidence type="ECO:0000256" key="3">
    <source>
        <dbReference type="ARBA" id="ARBA00023012"/>
    </source>
</evidence>
<evidence type="ECO:0000259" key="5">
    <source>
        <dbReference type="PROSITE" id="PS50109"/>
    </source>
</evidence>
<dbReference type="CDD" id="cd16917">
    <property type="entry name" value="HATPase_UhpB-NarQ-NarX-like"/>
    <property type="match status" value="1"/>
</dbReference>
<feature type="domain" description="Histidine kinase" evidence="5">
    <location>
        <begin position="855"/>
        <end position="947"/>
    </location>
</feature>
<gene>
    <name evidence="6" type="ORF">C8J25_11611</name>
</gene>
<evidence type="ECO:0000313" key="6">
    <source>
        <dbReference type="EMBL" id="PTW43650.1"/>
    </source>
</evidence>
<dbReference type="AlphaFoldDB" id="A0A2T5TWK1"/>
<keyword evidence="4" id="KW-0472">Membrane</keyword>
<dbReference type="GO" id="GO:0046983">
    <property type="term" value="F:protein dimerization activity"/>
    <property type="evidence" value="ECO:0007669"/>
    <property type="project" value="InterPro"/>
</dbReference>
<dbReference type="InterPro" id="IPR050482">
    <property type="entry name" value="Sensor_HK_TwoCompSys"/>
</dbReference>
<dbReference type="EMBL" id="QAYE01000016">
    <property type="protein sequence ID" value="PTW43650.1"/>
    <property type="molecule type" value="Genomic_DNA"/>
</dbReference>
<evidence type="ECO:0000256" key="4">
    <source>
        <dbReference type="SAM" id="Phobius"/>
    </source>
</evidence>
<dbReference type="InterPro" id="IPR015943">
    <property type="entry name" value="WD40/YVTN_repeat-like_dom_sf"/>
</dbReference>
<accession>A0A2T5TWK1</accession>
<dbReference type="InterPro" id="IPR036890">
    <property type="entry name" value="HATPase_C_sf"/>
</dbReference>
<keyword evidence="2 6" id="KW-0418">Kinase</keyword>